<dbReference type="InterPro" id="IPR022637">
    <property type="entry name" value="DNA_polIII_beta_cen"/>
</dbReference>
<comment type="subunit">
    <text evidence="9">Forms a ring-shaped head-to-tail homodimer around DNA.</text>
</comment>
<dbReference type="RefSeq" id="WP_070617998.1">
    <property type="nucleotide sequence ID" value="NZ_CAURLQ010000001.1"/>
</dbReference>
<keyword evidence="4 9" id="KW-0808">Transferase</keyword>
<dbReference type="NCBIfam" id="TIGR00663">
    <property type="entry name" value="dnan"/>
    <property type="match status" value="1"/>
</dbReference>
<comment type="subcellular location">
    <subcellularLocation>
        <location evidence="1 9">Cytoplasm</location>
    </subcellularLocation>
</comment>
<keyword evidence="14" id="KW-1185">Reference proteome</keyword>
<keyword evidence="7 9" id="KW-0239">DNA-directed DNA polymerase</keyword>
<evidence type="ECO:0000313" key="14">
    <source>
        <dbReference type="Proteomes" id="UP000219947"/>
    </source>
</evidence>
<evidence type="ECO:0000256" key="9">
    <source>
        <dbReference type="PIRNR" id="PIRNR000804"/>
    </source>
</evidence>
<feature type="domain" description="DNA polymerase III beta sliding clamp N-terminal" evidence="10">
    <location>
        <begin position="1"/>
        <end position="118"/>
    </location>
</feature>
<accession>A0A2A8D3E9</accession>
<dbReference type="AlphaFoldDB" id="A0A2A8D3E9"/>
<dbReference type="CDD" id="cd00140">
    <property type="entry name" value="beta_clamp"/>
    <property type="match status" value="1"/>
</dbReference>
<organism evidence="13 14">
    <name type="scientific">Rothia dentocariosa</name>
    <dbReference type="NCBI Taxonomy" id="2047"/>
    <lineage>
        <taxon>Bacteria</taxon>
        <taxon>Bacillati</taxon>
        <taxon>Actinomycetota</taxon>
        <taxon>Actinomycetes</taxon>
        <taxon>Micrococcales</taxon>
        <taxon>Micrococcaceae</taxon>
        <taxon>Rothia</taxon>
    </lineage>
</organism>
<feature type="domain" description="DNA polymerase III beta sliding clamp C-terminal" evidence="12">
    <location>
        <begin position="246"/>
        <end position="354"/>
    </location>
</feature>
<evidence type="ECO:0000313" key="13">
    <source>
        <dbReference type="EMBL" id="PEN15476.1"/>
    </source>
</evidence>
<dbReference type="Pfam" id="PF02768">
    <property type="entry name" value="DNA_pol3_beta_3"/>
    <property type="match status" value="1"/>
</dbReference>
<reference evidence="13" key="1">
    <citation type="submission" date="2017-10" db="EMBL/GenBank/DDBJ databases">
        <title>Kefir isolates.</title>
        <authorList>
            <person name="Kim Y."/>
            <person name="Blasche S."/>
        </authorList>
    </citation>
    <scope>NUCLEOTIDE SEQUENCE [LARGE SCALE GENOMIC DNA]</scope>
    <source>
        <strain evidence="13">OG2-2</strain>
    </source>
</reference>
<proteinExistence type="inferred from homology"/>
<keyword evidence="5 9" id="KW-0548">Nucleotidyltransferase</keyword>
<sequence>MKFTVERDVLAEAVGWTARSLPLRPTSPVLNGLLIKAESGEVSISSFDHEISAKQTIEASVEQEGTCLVPGKMLAEICRSLPNADVEFVANDSTIFMTCRSAKFQLAGMPVADYPELPELPRISGTVDGAEFAKAVSQVQIAVSKDETLPLLTGIRLEISGSTMTLLATDRYRLAMREITWNPENPDIEAAVLLKAKTMTEVGRTLSSSGELSIALPENGDLIGFSAGSRRTTSVLMDGQYPNLRALFPTETAVHAVVRTSDLAEAARRISLVAERNTPLRLQFTEDGKVSIDAGRGDEARASESMPAQLDGHEITVAYNPTYLSEGLGAFDTDFVRFSFTEAPKPAVLSGQDEPLSEEDLSYRYLVQPIRLPAN</sequence>
<dbReference type="GO" id="GO:0008408">
    <property type="term" value="F:3'-5' exonuclease activity"/>
    <property type="evidence" value="ECO:0007669"/>
    <property type="project" value="InterPro"/>
</dbReference>
<keyword evidence="6 9" id="KW-0235">DNA replication</keyword>
<dbReference type="Pfam" id="PF00712">
    <property type="entry name" value="DNA_pol3_beta"/>
    <property type="match status" value="1"/>
</dbReference>
<dbReference type="EMBL" id="PDEV01000006">
    <property type="protein sequence ID" value="PEN15476.1"/>
    <property type="molecule type" value="Genomic_DNA"/>
</dbReference>
<evidence type="ECO:0000256" key="4">
    <source>
        <dbReference type="ARBA" id="ARBA00022679"/>
    </source>
</evidence>
<dbReference type="Pfam" id="PF02767">
    <property type="entry name" value="DNA_pol3_beta_2"/>
    <property type="match status" value="1"/>
</dbReference>
<evidence type="ECO:0000256" key="7">
    <source>
        <dbReference type="ARBA" id="ARBA00022932"/>
    </source>
</evidence>
<dbReference type="GO" id="GO:0009360">
    <property type="term" value="C:DNA polymerase III complex"/>
    <property type="evidence" value="ECO:0007669"/>
    <property type="project" value="InterPro"/>
</dbReference>
<dbReference type="Proteomes" id="UP000219947">
    <property type="component" value="Unassembled WGS sequence"/>
</dbReference>
<dbReference type="SUPFAM" id="SSF55979">
    <property type="entry name" value="DNA clamp"/>
    <property type="match status" value="3"/>
</dbReference>
<dbReference type="PANTHER" id="PTHR30478">
    <property type="entry name" value="DNA POLYMERASE III SUBUNIT BETA"/>
    <property type="match status" value="1"/>
</dbReference>
<dbReference type="InterPro" id="IPR046938">
    <property type="entry name" value="DNA_clamp_sf"/>
</dbReference>
<evidence type="ECO:0000256" key="5">
    <source>
        <dbReference type="ARBA" id="ARBA00022695"/>
    </source>
</evidence>
<dbReference type="GO" id="GO:0003677">
    <property type="term" value="F:DNA binding"/>
    <property type="evidence" value="ECO:0007669"/>
    <property type="project" value="UniProtKB-UniRule"/>
</dbReference>
<dbReference type="GO" id="GO:0003887">
    <property type="term" value="F:DNA-directed DNA polymerase activity"/>
    <property type="evidence" value="ECO:0007669"/>
    <property type="project" value="UniProtKB-UniRule"/>
</dbReference>
<feature type="domain" description="DNA polymerase III beta sliding clamp central" evidence="11">
    <location>
        <begin position="127"/>
        <end position="243"/>
    </location>
</feature>
<evidence type="ECO:0000259" key="12">
    <source>
        <dbReference type="Pfam" id="PF02768"/>
    </source>
</evidence>
<dbReference type="PIRSF" id="PIRSF000804">
    <property type="entry name" value="DNA_pol_III_b"/>
    <property type="match status" value="1"/>
</dbReference>
<dbReference type="InterPro" id="IPR022634">
    <property type="entry name" value="DNA_polIII_beta_N"/>
</dbReference>
<evidence type="ECO:0000259" key="11">
    <source>
        <dbReference type="Pfam" id="PF02767"/>
    </source>
</evidence>
<comment type="function">
    <text evidence="9">Confers DNA tethering and processivity to DNA polymerases and other proteins. Acts as a clamp, forming a ring around DNA (a reaction catalyzed by the clamp-loading complex) which diffuses in an ATP-independent manner freely and bidirectionally along dsDNA. Initially characterized for its ability to contact the catalytic subunit of DNA polymerase III (Pol III), a complex, multichain enzyme responsible for most of the replicative synthesis in bacteria; Pol III exhibits 3'-5' exonuclease proofreading activity. The beta chain is required for initiation of replication as well as for processivity of DNA replication.</text>
</comment>
<dbReference type="PANTHER" id="PTHR30478:SF0">
    <property type="entry name" value="BETA SLIDING CLAMP"/>
    <property type="match status" value="1"/>
</dbReference>
<dbReference type="InterPro" id="IPR001001">
    <property type="entry name" value="DNA_polIII_beta"/>
</dbReference>
<comment type="similarity">
    <text evidence="2 9">Belongs to the beta sliding clamp family.</text>
</comment>
<evidence type="ECO:0000256" key="3">
    <source>
        <dbReference type="ARBA" id="ARBA00022490"/>
    </source>
</evidence>
<gene>
    <name evidence="13" type="ORF">CRM92_10325</name>
</gene>
<comment type="caution">
    <text evidence="13">The sequence shown here is derived from an EMBL/GenBank/DDBJ whole genome shotgun (WGS) entry which is preliminary data.</text>
</comment>
<keyword evidence="3 9" id="KW-0963">Cytoplasm</keyword>
<evidence type="ECO:0000256" key="1">
    <source>
        <dbReference type="ARBA" id="ARBA00004496"/>
    </source>
</evidence>
<evidence type="ECO:0000259" key="10">
    <source>
        <dbReference type="Pfam" id="PF00712"/>
    </source>
</evidence>
<evidence type="ECO:0000256" key="6">
    <source>
        <dbReference type="ARBA" id="ARBA00022705"/>
    </source>
</evidence>
<protein>
    <recommendedName>
        <fullName evidence="9">Beta sliding clamp</fullName>
    </recommendedName>
</protein>
<dbReference type="GO" id="GO:0006271">
    <property type="term" value="P:DNA strand elongation involved in DNA replication"/>
    <property type="evidence" value="ECO:0007669"/>
    <property type="project" value="TreeGrafter"/>
</dbReference>
<name>A0A2A8D3E9_9MICC</name>
<keyword evidence="8" id="KW-0238">DNA-binding</keyword>
<evidence type="ECO:0000256" key="8">
    <source>
        <dbReference type="ARBA" id="ARBA00023125"/>
    </source>
</evidence>
<dbReference type="GO" id="GO:0005737">
    <property type="term" value="C:cytoplasm"/>
    <property type="evidence" value="ECO:0007669"/>
    <property type="project" value="UniProtKB-SubCell"/>
</dbReference>
<evidence type="ECO:0000256" key="2">
    <source>
        <dbReference type="ARBA" id="ARBA00010752"/>
    </source>
</evidence>
<dbReference type="Gene3D" id="3.10.150.10">
    <property type="entry name" value="DNA Polymerase III, subunit A, domain 2"/>
    <property type="match status" value="3"/>
</dbReference>
<dbReference type="SMART" id="SM00480">
    <property type="entry name" value="POL3Bc"/>
    <property type="match status" value="1"/>
</dbReference>
<dbReference type="InterPro" id="IPR022635">
    <property type="entry name" value="DNA_polIII_beta_C"/>
</dbReference>